<evidence type="ECO:0000313" key="2">
    <source>
        <dbReference type="EMBL" id="KAG7320149.1"/>
    </source>
</evidence>
<feature type="region of interest" description="Disordered" evidence="1">
    <location>
        <begin position="1"/>
        <end position="23"/>
    </location>
</feature>
<accession>A0A9D3SIC1</accession>
<proteinExistence type="predicted"/>
<dbReference type="Proteomes" id="UP000824219">
    <property type="component" value="Linkage Group LG19"/>
</dbReference>
<dbReference type="AlphaFoldDB" id="A0A9D3SIC1"/>
<gene>
    <name evidence="2" type="ORF">KOW79_016002</name>
</gene>
<reference evidence="2 3" key="1">
    <citation type="submission" date="2021-06" db="EMBL/GenBank/DDBJ databases">
        <title>Chromosome-level genome assembly of the red-tail catfish (Hemibagrus wyckioides).</title>
        <authorList>
            <person name="Shao F."/>
        </authorList>
    </citation>
    <scope>NUCLEOTIDE SEQUENCE [LARGE SCALE GENOMIC DNA]</scope>
    <source>
        <strain evidence="2">EC202008001</strain>
        <tissue evidence="2">Blood</tissue>
    </source>
</reference>
<sequence length="82" mass="8860">MRAAEVTNDEAPSARLEPVEPEGDEFEISLSSSLDLMPFIGMTVVPPVCEAEMDGAVHTHCYHGKRRPEVVPSPGDIPLTSL</sequence>
<protein>
    <submittedName>
        <fullName evidence="2">Uncharacterized protein</fullName>
    </submittedName>
</protein>
<name>A0A9D3SIC1_9TELE</name>
<organism evidence="2 3">
    <name type="scientific">Hemibagrus wyckioides</name>
    <dbReference type="NCBI Taxonomy" id="337641"/>
    <lineage>
        <taxon>Eukaryota</taxon>
        <taxon>Metazoa</taxon>
        <taxon>Chordata</taxon>
        <taxon>Craniata</taxon>
        <taxon>Vertebrata</taxon>
        <taxon>Euteleostomi</taxon>
        <taxon>Actinopterygii</taxon>
        <taxon>Neopterygii</taxon>
        <taxon>Teleostei</taxon>
        <taxon>Ostariophysi</taxon>
        <taxon>Siluriformes</taxon>
        <taxon>Bagridae</taxon>
        <taxon>Hemibagrus</taxon>
    </lineage>
</organism>
<keyword evidence="3" id="KW-1185">Reference proteome</keyword>
<comment type="caution">
    <text evidence="2">The sequence shown here is derived from an EMBL/GenBank/DDBJ whole genome shotgun (WGS) entry which is preliminary data.</text>
</comment>
<evidence type="ECO:0000256" key="1">
    <source>
        <dbReference type="SAM" id="MobiDB-lite"/>
    </source>
</evidence>
<evidence type="ECO:0000313" key="3">
    <source>
        <dbReference type="Proteomes" id="UP000824219"/>
    </source>
</evidence>
<dbReference type="EMBL" id="JAHKSW010000019">
    <property type="protein sequence ID" value="KAG7320149.1"/>
    <property type="molecule type" value="Genomic_DNA"/>
</dbReference>